<dbReference type="Proteomes" id="UP001055879">
    <property type="component" value="Linkage Group LG13"/>
</dbReference>
<protein>
    <submittedName>
        <fullName evidence="1">Uncharacterized protein</fullName>
    </submittedName>
</protein>
<accession>A0ACB8Y7S8</accession>
<name>A0ACB8Y7S8_ARCLA</name>
<dbReference type="EMBL" id="CM042059">
    <property type="protein sequence ID" value="KAI3681365.1"/>
    <property type="molecule type" value="Genomic_DNA"/>
</dbReference>
<reference evidence="1 2" key="2">
    <citation type="journal article" date="2022" name="Mol. Ecol. Resour.">
        <title>The genomes of chicory, endive, great burdock and yacon provide insights into Asteraceae paleo-polyploidization history and plant inulin production.</title>
        <authorList>
            <person name="Fan W."/>
            <person name="Wang S."/>
            <person name="Wang H."/>
            <person name="Wang A."/>
            <person name="Jiang F."/>
            <person name="Liu H."/>
            <person name="Zhao H."/>
            <person name="Xu D."/>
            <person name="Zhang Y."/>
        </authorList>
    </citation>
    <scope>NUCLEOTIDE SEQUENCE [LARGE SCALE GENOMIC DNA]</scope>
    <source>
        <strain evidence="2">cv. Niubang</strain>
    </source>
</reference>
<evidence type="ECO:0000313" key="2">
    <source>
        <dbReference type="Proteomes" id="UP001055879"/>
    </source>
</evidence>
<proteinExistence type="predicted"/>
<keyword evidence="2" id="KW-1185">Reference proteome</keyword>
<sequence>MATMESLIGLVNRIQRACTALGDYGGGDTAFSSLWDALPSVAVVGGQSSGKSSVLESIVGRDFLPRGSGIVTRRPLVLQLHKTEGRQEEYAEFGHLPRRRFTDFALVRKEIQDETDRITGKTKQISPIPIHLSIYSPNVVNLTLIDLPGLTKVAVDGQSETIVEDIENMVRTYVEKPNSIILAISPANQDIATSDAIKLAKEVDPSGERTFGVLTKLDLMDKGTNALDVLEGRSYRLQHPWVGIVNRSQADINKNTDMMYARGREREYFATSPDYGHLASKMGSEYLAKLLSQHLESVIRAKIPGITSLINKGVDEMEAELDRLGRPIAVDAGAQLYTILELCRAFDKIFKEHLDGGRPGGDRIYGVFDNQLPAALRKLPFDRHLSLQNVRKIVSEADGYQPHLIAPEQGYRRLIEGSLNYFRGPAEASVDAVHFVLKELVRKSIGETEELRRFPTLQSALAAAAGEALEKFRDESKKTVVRLVDMESSYLTVDFFRKLPQEVEKVGPAPSPADRRASSADRKNPPSDRGIPAADRGNAIDPLGDRYAEAHFRRIGSNVSSYIGMVSDTLKSTIPKAVVYCQVKEAKQNLLNYFYTQIGKKEAKQLAELLDEDPSLMSKRLEIAKRLELYKGARDEIDSVSWVR</sequence>
<comment type="caution">
    <text evidence="1">The sequence shown here is derived from an EMBL/GenBank/DDBJ whole genome shotgun (WGS) entry which is preliminary data.</text>
</comment>
<evidence type="ECO:0000313" key="1">
    <source>
        <dbReference type="EMBL" id="KAI3681365.1"/>
    </source>
</evidence>
<reference evidence="2" key="1">
    <citation type="journal article" date="2022" name="Mol. Ecol. Resour.">
        <title>The genomes of chicory, endive, great burdock and yacon provide insights into Asteraceae palaeo-polyploidization history and plant inulin production.</title>
        <authorList>
            <person name="Fan W."/>
            <person name="Wang S."/>
            <person name="Wang H."/>
            <person name="Wang A."/>
            <person name="Jiang F."/>
            <person name="Liu H."/>
            <person name="Zhao H."/>
            <person name="Xu D."/>
            <person name="Zhang Y."/>
        </authorList>
    </citation>
    <scope>NUCLEOTIDE SEQUENCE [LARGE SCALE GENOMIC DNA]</scope>
    <source>
        <strain evidence="2">cv. Niubang</strain>
    </source>
</reference>
<gene>
    <name evidence="1" type="ORF">L6452_36159</name>
</gene>
<organism evidence="1 2">
    <name type="scientific">Arctium lappa</name>
    <name type="common">Greater burdock</name>
    <name type="synonym">Lappa major</name>
    <dbReference type="NCBI Taxonomy" id="4217"/>
    <lineage>
        <taxon>Eukaryota</taxon>
        <taxon>Viridiplantae</taxon>
        <taxon>Streptophyta</taxon>
        <taxon>Embryophyta</taxon>
        <taxon>Tracheophyta</taxon>
        <taxon>Spermatophyta</taxon>
        <taxon>Magnoliopsida</taxon>
        <taxon>eudicotyledons</taxon>
        <taxon>Gunneridae</taxon>
        <taxon>Pentapetalae</taxon>
        <taxon>asterids</taxon>
        <taxon>campanulids</taxon>
        <taxon>Asterales</taxon>
        <taxon>Asteraceae</taxon>
        <taxon>Carduoideae</taxon>
        <taxon>Cardueae</taxon>
        <taxon>Arctiinae</taxon>
        <taxon>Arctium</taxon>
    </lineage>
</organism>